<evidence type="ECO:0000313" key="2">
    <source>
        <dbReference type="Proteomes" id="UP000751190"/>
    </source>
</evidence>
<comment type="caution">
    <text evidence="1">The sequence shown here is derived from an EMBL/GenBank/DDBJ whole genome shotgun (WGS) entry which is preliminary data.</text>
</comment>
<name>A0A8J6C5P2_DIALT</name>
<evidence type="ECO:0008006" key="3">
    <source>
        <dbReference type="Google" id="ProtNLM"/>
    </source>
</evidence>
<organism evidence="1 2">
    <name type="scientific">Diacronema lutheri</name>
    <name type="common">Unicellular marine alga</name>
    <name type="synonym">Monochrysis lutheri</name>
    <dbReference type="NCBI Taxonomy" id="2081491"/>
    <lineage>
        <taxon>Eukaryota</taxon>
        <taxon>Haptista</taxon>
        <taxon>Haptophyta</taxon>
        <taxon>Pavlovophyceae</taxon>
        <taxon>Pavlovales</taxon>
        <taxon>Pavlovaceae</taxon>
        <taxon>Diacronema</taxon>
    </lineage>
</organism>
<dbReference type="GO" id="GO:0035091">
    <property type="term" value="F:phosphatidylinositol binding"/>
    <property type="evidence" value="ECO:0007669"/>
    <property type="project" value="InterPro"/>
</dbReference>
<evidence type="ECO:0000313" key="1">
    <source>
        <dbReference type="EMBL" id="KAG8461244.1"/>
    </source>
</evidence>
<dbReference type="Proteomes" id="UP000751190">
    <property type="component" value="Unassembled WGS sequence"/>
</dbReference>
<keyword evidence="2" id="KW-1185">Reference proteome</keyword>
<protein>
    <recommendedName>
        <fullName evidence="3">PX domain-containing protein</fullName>
    </recommendedName>
</protein>
<accession>A0A8J6C5P2</accession>
<reference evidence="1" key="1">
    <citation type="submission" date="2021-05" db="EMBL/GenBank/DDBJ databases">
        <title>The genome of the haptophyte Pavlova lutheri (Diacronema luteri, Pavlovales) - a model for lipid biosynthesis in eukaryotic algae.</title>
        <authorList>
            <person name="Hulatt C.J."/>
            <person name="Posewitz M.C."/>
        </authorList>
    </citation>
    <scope>NUCLEOTIDE SEQUENCE</scope>
    <source>
        <strain evidence="1">NIVA-4/92</strain>
    </source>
</reference>
<dbReference type="SUPFAM" id="SSF64268">
    <property type="entry name" value="PX domain"/>
    <property type="match status" value="1"/>
</dbReference>
<gene>
    <name evidence="1" type="ORF">KFE25_002433</name>
</gene>
<dbReference type="EMBL" id="JAGTXO010000027">
    <property type="protein sequence ID" value="KAG8461244.1"/>
    <property type="molecule type" value="Genomic_DNA"/>
</dbReference>
<proteinExistence type="predicted"/>
<sequence length="475" mass="51159">MCASCENADIDDAAVVTTRKRDDAAAVDGRVARAKYAPSRLRAPYNDEGHSARADSWAAHASRERVALGPPDLAASTANARAAPPLLPGCTSVTAGRTRACPVRQHSCATDDEGLLARLTFRFDVHSCRPLPWAAPATYVLSASVDGEEVLRWQPLRFSTFKKAHARIASECGDEFAPSELPVFPPDVPFAFAQDAPFCERRAGQLGVWLRALLAAPSAHNLSPLLTSRALRALLQAAALLALARQRARASSAVASAQHAGCAADALACSWHAERVAHGMRAPSDESRAALCREAACASPPAGGVAHSRTAAPAAYTCAELAERFFPWDQQLVARIELHVRVDTSRPCQWREPAFILAATLDGVGLAEWMPLRARAFEGLHDRIAREHTPRYAGARAFPAPCGWPFASAHDRAHCRARAQQLGAWLRGLVAPPSKMATRHPTKGCAAVRDFLRLVPLLALARRRLRFEFEAGATS</sequence>
<dbReference type="InterPro" id="IPR036871">
    <property type="entry name" value="PX_dom_sf"/>
</dbReference>
<dbReference type="AlphaFoldDB" id="A0A8J6C5P2"/>